<dbReference type="PANTHER" id="PTHR40254:SF1">
    <property type="entry name" value="BLR0577 PROTEIN"/>
    <property type="match status" value="1"/>
</dbReference>
<dbReference type="RefSeq" id="WP_074294394.1">
    <property type="nucleotide sequence ID" value="NZ_FSRU01000001.1"/>
</dbReference>
<dbReference type="InterPro" id="IPR052189">
    <property type="entry name" value="L-asp_N-monooxygenase_NS-form"/>
</dbReference>
<gene>
    <name evidence="2" type="ORF">SAMN05444165_0880</name>
</gene>
<dbReference type="EMBL" id="FSRU01000001">
    <property type="protein sequence ID" value="SIO09229.1"/>
    <property type="molecule type" value="Genomic_DNA"/>
</dbReference>
<sequence>MKPITLTIIGMGPRGLSVLERVAHFVHILGWRDAIRVELVDPGECGQGTHYDTQPPHLLTNTLANQVTIFPPDSVAGGANAPSFIDWARQAGYRHFDGAFYPTGSSHGEEIGEQHYLPRYLLGRYFSAAFDLVVKTLPRNVSVHHHRRAARDVTAATEGGFSVHVDGGATFHTDYLILTTGHGKRKYDGTDADHAEFVRAYASSNDKLDFFPGAYPVEQLGRISPDATVAIQGIGLTAHDVISHLTVGRGGRFVRRAGKSHYERSGREPAILLFSRSGLPFSARAVNQKGAAGRYIPHFFTVSAIAALRERALALRGNTQIDFVNEVMPLVMADMAYARHVALSGSAPPPEQFVFDDAARAAIQAILDPIGARTFSDLADFRRFFRQFLLDDLAEVEKGNVKSPLKAATDVLRDVREQFRRAAEYRGFTPDSDKVFSGQFVNTLNRIVFGPPRHRNLELLTLLDQGVIEIAGGPGAAVFPQRDRAQFAIETAFGTQTERRYADVLVISRIDVFSPERDQSELVANLVSRGLIRSYRNGPYHPGGIDISPSNNVIGQEGNVNPRLWAIGYPVEGPHYYTQELPRPGRKSRLTLDAEICVQGIFQLLGAGDVAGETAPAATHASTAPVVG</sequence>
<dbReference type="PANTHER" id="PTHR40254">
    <property type="entry name" value="BLR0577 PROTEIN"/>
    <property type="match status" value="1"/>
</dbReference>
<dbReference type="Proteomes" id="UP000185151">
    <property type="component" value="Unassembled WGS sequence"/>
</dbReference>
<reference evidence="2 3" key="1">
    <citation type="submission" date="2016-11" db="EMBL/GenBank/DDBJ databases">
        <authorList>
            <person name="Jaros S."/>
            <person name="Januszkiewicz K."/>
            <person name="Wedrychowicz H."/>
        </authorList>
    </citation>
    <scope>NUCLEOTIDE SEQUENCE [LARGE SCALE GENOMIC DNA]</scope>
    <source>
        <strain evidence="2 3">GAS95</strain>
    </source>
</reference>
<protein>
    <submittedName>
        <fullName evidence="2">FAD-NAD(P)-binding</fullName>
    </submittedName>
</protein>
<dbReference type="Pfam" id="PF13454">
    <property type="entry name" value="NAD_binding_9"/>
    <property type="match status" value="1"/>
</dbReference>
<evidence type="ECO:0000313" key="3">
    <source>
        <dbReference type="Proteomes" id="UP000185151"/>
    </source>
</evidence>
<organism evidence="2 3">
    <name type="scientific">Paraburkholderia phenazinium</name>
    <dbReference type="NCBI Taxonomy" id="60549"/>
    <lineage>
        <taxon>Bacteria</taxon>
        <taxon>Pseudomonadati</taxon>
        <taxon>Pseudomonadota</taxon>
        <taxon>Betaproteobacteria</taxon>
        <taxon>Burkholderiales</taxon>
        <taxon>Burkholderiaceae</taxon>
        <taxon>Paraburkholderia</taxon>
    </lineage>
</organism>
<name>A0A1N6GNT5_9BURK</name>
<evidence type="ECO:0000259" key="1">
    <source>
        <dbReference type="Pfam" id="PF13454"/>
    </source>
</evidence>
<proteinExistence type="predicted"/>
<accession>A0A1N6GNT5</accession>
<dbReference type="InterPro" id="IPR038732">
    <property type="entry name" value="HpyO/CreE_NAD-binding"/>
</dbReference>
<evidence type="ECO:0000313" key="2">
    <source>
        <dbReference type="EMBL" id="SIO09229.1"/>
    </source>
</evidence>
<keyword evidence="3" id="KW-1185">Reference proteome</keyword>
<dbReference type="InterPro" id="IPR036188">
    <property type="entry name" value="FAD/NAD-bd_sf"/>
</dbReference>
<dbReference type="AlphaFoldDB" id="A0A1N6GNT5"/>
<feature type="domain" description="FAD-dependent urate hydroxylase HpyO/Asp monooxygenase CreE-like FAD/NAD(P)-binding" evidence="1">
    <location>
        <begin position="8"/>
        <end position="182"/>
    </location>
</feature>
<dbReference type="SUPFAM" id="SSF51905">
    <property type="entry name" value="FAD/NAD(P)-binding domain"/>
    <property type="match status" value="1"/>
</dbReference>